<evidence type="ECO:0000313" key="4">
    <source>
        <dbReference type="Proteomes" id="UP000499080"/>
    </source>
</evidence>
<accession>A0A4Y2HR02</accession>
<dbReference type="InterPro" id="IPR025476">
    <property type="entry name" value="Helitron_helicase-like"/>
</dbReference>
<gene>
    <name evidence="3" type="ORF">AVEN_146985_1</name>
</gene>
<feature type="region of interest" description="Disordered" evidence="1">
    <location>
        <begin position="1"/>
        <end position="41"/>
    </location>
</feature>
<evidence type="ECO:0000313" key="3">
    <source>
        <dbReference type="EMBL" id="GBM67836.1"/>
    </source>
</evidence>
<protein>
    <recommendedName>
        <fullName evidence="2">Helitron helicase-like domain-containing protein</fullName>
    </recommendedName>
</protein>
<comment type="caution">
    <text evidence="3">The sequence shown here is derived from an EMBL/GenBank/DDBJ whole genome shotgun (WGS) entry which is preliminary data.</text>
</comment>
<dbReference type="Proteomes" id="UP000499080">
    <property type="component" value="Unassembled WGS sequence"/>
</dbReference>
<name>A0A4Y2HR02_ARAVE</name>
<evidence type="ECO:0000256" key="1">
    <source>
        <dbReference type="SAM" id="MobiDB-lite"/>
    </source>
</evidence>
<organism evidence="3 4">
    <name type="scientific">Araneus ventricosus</name>
    <name type="common">Orbweaver spider</name>
    <name type="synonym">Epeira ventricosa</name>
    <dbReference type="NCBI Taxonomy" id="182803"/>
    <lineage>
        <taxon>Eukaryota</taxon>
        <taxon>Metazoa</taxon>
        <taxon>Ecdysozoa</taxon>
        <taxon>Arthropoda</taxon>
        <taxon>Chelicerata</taxon>
        <taxon>Arachnida</taxon>
        <taxon>Araneae</taxon>
        <taxon>Araneomorphae</taxon>
        <taxon>Entelegynae</taxon>
        <taxon>Araneoidea</taxon>
        <taxon>Araneidae</taxon>
        <taxon>Araneus</taxon>
    </lineage>
</organism>
<dbReference type="EMBL" id="BGPR01002106">
    <property type="protein sequence ID" value="GBM67836.1"/>
    <property type="molecule type" value="Genomic_DNA"/>
</dbReference>
<keyword evidence="4" id="KW-1185">Reference proteome</keyword>
<dbReference type="AlphaFoldDB" id="A0A4Y2HR02"/>
<sequence length="220" mass="25394">MEHPDLDLRSYNTPTSRTEVNATFVGDDGEPPANGGSPRHMQQSYQDAMAIVRKYGRPYHSVTFTCNPTWLELLNALKNQQRPENRPNIVLLIFKMKLTELLDDVLKKMFSRYVSAPEAMWRLREFSLSEKSHAVKRLTVHLPNQQQVVFQSGQEVANAPRASMKHTTSTAWLLLNQHDVEAHIYNYADIPQYFFFDKKSNSPEKPKKRRTTNNLENASC</sequence>
<feature type="compositionally biased region" description="Polar residues" evidence="1">
    <location>
        <begin position="10"/>
        <end position="21"/>
    </location>
</feature>
<reference evidence="3 4" key="1">
    <citation type="journal article" date="2019" name="Sci. Rep.">
        <title>Orb-weaving spider Araneus ventricosus genome elucidates the spidroin gene catalogue.</title>
        <authorList>
            <person name="Kono N."/>
            <person name="Nakamura H."/>
            <person name="Ohtoshi R."/>
            <person name="Moran D.A.P."/>
            <person name="Shinohara A."/>
            <person name="Yoshida Y."/>
            <person name="Fujiwara M."/>
            <person name="Mori M."/>
            <person name="Tomita M."/>
            <person name="Arakawa K."/>
        </authorList>
    </citation>
    <scope>NUCLEOTIDE SEQUENCE [LARGE SCALE GENOMIC DNA]</scope>
</reference>
<feature type="domain" description="Helitron helicase-like" evidence="2">
    <location>
        <begin position="35"/>
        <end position="114"/>
    </location>
</feature>
<feature type="region of interest" description="Disordered" evidence="1">
    <location>
        <begin position="201"/>
        <end position="220"/>
    </location>
</feature>
<dbReference type="OrthoDB" id="1728974at2759"/>
<evidence type="ECO:0000259" key="2">
    <source>
        <dbReference type="Pfam" id="PF14214"/>
    </source>
</evidence>
<dbReference type="Pfam" id="PF14214">
    <property type="entry name" value="Helitron_like_N"/>
    <property type="match status" value="1"/>
</dbReference>
<proteinExistence type="predicted"/>